<dbReference type="AlphaFoldDB" id="A0AA41PTS5"/>
<dbReference type="Proteomes" id="UP001165378">
    <property type="component" value="Unassembled WGS sequence"/>
</dbReference>
<reference evidence="1" key="1">
    <citation type="submission" date="2022-01" db="EMBL/GenBank/DDBJ databases">
        <title>Genome-Based Taxonomic Classification of the Phylum Actinobacteria.</title>
        <authorList>
            <person name="Gao Y."/>
        </authorList>
    </citation>
    <scope>NUCLEOTIDE SEQUENCE</scope>
    <source>
        <strain evidence="1">KLBMP 8922</strain>
    </source>
</reference>
<evidence type="ECO:0000313" key="1">
    <source>
        <dbReference type="EMBL" id="MCF2525730.1"/>
    </source>
</evidence>
<dbReference type="InterPro" id="IPR015068">
    <property type="entry name" value="DUF1877"/>
</dbReference>
<proteinExistence type="predicted"/>
<dbReference type="RefSeq" id="WP_235049759.1">
    <property type="nucleotide sequence ID" value="NZ_JAKFHA010000001.1"/>
</dbReference>
<dbReference type="SUPFAM" id="SSF111069">
    <property type="entry name" value="Hypothetical protein yfbM"/>
    <property type="match status" value="1"/>
</dbReference>
<name>A0AA41PTS5_9ACTN</name>
<sequence length="170" mass="19025">MSMIGRYLRVSPEQLATAIADPTAALDEVYAVVDAEEEAEPPTREARHYSTYKAWGALEFLFDRYGFPVNVVHGEIAFAPGEDWGYGEPHYLPVERVREAAAELGELTYDALVRGVDPAELKRADVYPGHWDPDDGEDDPLAWPRSWYDDLVVYFGAAAESGDAMLLWLD</sequence>
<protein>
    <submittedName>
        <fullName evidence="1">YfbM family protein</fullName>
    </submittedName>
</protein>
<keyword evidence="2" id="KW-1185">Reference proteome</keyword>
<comment type="caution">
    <text evidence="1">The sequence shown here is derived from an EMBL/GenBank/DDBJ whole genome shotgun (WGS) entry which is preliminary data.</text>
</comment>
<dbReference type="Gene3D" id="3.40.1760.10">
    <property type="entry name" value="YfbM-like super family"/>
    <property type="match status" value="1"/>
</dbReference>
<dbReference type="EMBL" id="JAKFHA010000001">
    <property type="protein sequence ID" value="MCF2525730.1"/>
    <property type="molecule type" value="Genomic_DNA"/>
</dbReference>
<dbReference type="InterPro" id="IPR035944">
    <property type="entry name" value="YfbM-like_sf"/>
</dbReference>
<evidence type="ECO:0000313" key="2">
    <source>
        <dbReference type="Proteomes" id="UP001165378"/>
    </source>
</evidence>
<gene>
    <name evidence="1" type="ORF">LZ495_00615</name>
</gene>
<organism evidence="1 2">
    <name type="scientific">Yinghuangia soli</name>
    <dbReference type="NCBI Taxonomy" id="2908204"/>
    <lineage>
        <taxon>Bacteria</taxon>
        <taxon>Bacillati</taxon>
        <taxon>Actinomycetota</taxon>
        <taxon>Actinomycetes</taxon>
        <taxon>Kitasatosporales</taxon>
        <taxon>Streptomycetaceae</taxon>
        <taxon>Yinghuangia</taxon>
    </lineage>
</organism>
<accession>A0AA41PTS5</accession>
<dbReference type="Pfam" id="PF08974">
    <property type="entry name" value="DUF1877"/>
    <property type="match status" value="1"/>
</dbReference>